<reference evidence="1" key="1">
    <citation type="journal article" date="2014" name="Front. Microbiol.">
        <title>High frequency of phylogenetically diverse reductive dehalogenase-homologous genes in deep subseafloor sedimentary metagenomes.</title>
        <authorList>
            <person name="Kawai M."/>
            <person name="Futagami T."/>
            <person name="Toyoda A."/>
            <person name="Takaki Y."/>
            <person name="Nishi S."/>
            <person name="Hori S."/>
            <person name="Arai W."/>
            <person name="Tsubouchi T."/>
            <person name="Morono Y."/>
            <person name="Uchiyama I."/>
            <person name="Ito T."/>
            <person name="Fujiyama A."/>
            <person name="Inagaki F."/>
            <person name="Takami H."/>
        </authorList>
    </citation>
    <scope>NUCLEOTIDE SEQUENCE</scope>
    <source>
        <strain evidence="1">Expedition CK06-06</strain>
    </source>
</reference>
<gene>
    <name evidence="1" type="ORF">S01H4_65948</name>
</gene>
<feature type="non-terminal residue" evidence="1">
    <location>
        <position position="1"/>
    </location>
</feature>
<sequence length="72" mass="8743">EESTMQYFNEALLFKHNGTIFVFDDIHLSKGMENAWNRIKQNHEVTVTIDLFRFGLAFFRKELRKQDFIIRF</sequence>
<evidence type="ECO:0000313" key="1">
    <source>
        <dbReference type="EMBL" id="GAH30137.1"/>
    </source>
</evidence>
<comment type="caution">
    <text evidence="1">The sequence shown here is derived from an EMBL/GenBank/DDBJ whole genome shotgun (WGS) entry which is preliminary data.</text>
</comment>
<protein>
    <submittedName>
        <fullName evidence="1">Uncharacterized protein</fullName>
    </submittedName>
</protein>
<organism evidence="1">
    <name type="scientific">marine sediment metagenome</name>
    <dbReference type="NCBI Taxonomy" id="412755"/>
    <lineage>
        <taxon>unclassified sequences</taxon>
        <taxon>metagenomes</taxon>
        <taxon>ecological metagenomes</taxon>
    </lineage>
</organism>
<dbReference type="EMBL" id="BART01040578">
    <property type="protein sequence ID" value="GAH30137.1"/>
    <property type="molecule type" value="Genomic_DNA"/>
</dbReference>
<dbReference type="AlphaFoldDB" id="X1EC09"/>
<proteinExistence type="predicted"/>
<accession>X1EC09</accession>
<name>X1EC09_9ZZZZ</name>